<reference evidence="2" key="1">
    <citation type="submission" date="2022-11" db="UniProtKB">
        <authorList>
            <consortium name="WormBaseParasite"/>
        </authorList>
    </citation>
    <scope>IDENTIFICATION</scope>
</reference>
<accession>A0A915J1K2</accession>
<sequence length="60" mass="6770">MPYGWEGEVGHYDDRDNKAWTWLRRWKGQRTAQVGACGGRTLQVVLLRGLCIGCMCAGKN</sequence>
<protein>
    <submittedName>
        <fullName evidence="2">Uncharacterized protein</fullName>
    </submittedName>
</protein>
<name>A0A915J1K2_ROMCU</name>
<organism evidence="1 2">
    <name type="scientific">Romanomermis culicivorax</name>
    <name type="common">Nematode worm</name>
    <dbReference type="NCBI Taxonomy" id="13658"/>
    <lineage>
        <taxon>Eukaryota</taxon>
        <taxon>Metazoa</taxon>
        <taxon>Ecdysozoa</taxon>
        <taxon>Nematoda</taxon>
        <taxon>Enoplea</taxon>
        <taxon>Dorylaimia</taxon>
        <taxon>Mermithida</taxon>
        <taxon>Mermithoidea</taxon>
        <taxon>Mermithidae</taxon>
        <taxon>Romanomermis</taxon>
    </lineage>
</organism>
<dbReference type="WBParaSite" id="nRc.2.0.1.t19778-RA">
    <property type="protein sequence ID" value="nRc.2.0.1.t19778-RA"/>
    <property type="gene ID" value="nRc.2.0.1.g19778"/>
</dbReference>
<proteinExistence type="predicted"/>
<dbReference type="AlphaFoldDB" id="A0A915J1K2"/>
<keyword evidence="1" id="KW-1185">Reference proteome</keyword>
<dbReference type="Proteomes" id="UP000887565">
    <property type="component" value="Unplaced"/>
</dbReference>
<evidence type="ECO:0000313" key="2">
    <source>
        <dbReference type="WBParaSite" id="nRc.2.0.1.t19778-RA"/>
    </source>
</evidence>
<evidence type="ECO:0000313" key="1">
    <source>
        <dbReference type="Proteomes" id="UP000887565"/>
    </source>
</evidence>